<gene>
    <name evidence="4" type="ORF">GCM10009839_15930</name>
</gene>
<evidence type="ECO:0000256" key="3">
    <source>
        <dbReference type="SAM" id="Phobius"/>
    </source>
</evidence>
<organism evidence="4 5">
    <name type="scientific">Catenulispora yoronensis</name>
    <dbReference type="NCBI Taxonomy" id="450799"/>
    <lineage>
        <taxon>Bacteria</taxon>
        <taxon>Bacillati</taxon>
        <taxon>Actinomycetota</taxon>
        <taxon>Actinomycetes</taxon>
        <taxon>Catenulisporales</taxon>
        <taxon>Catenulisporaceae</taxon>
        <taxon>Catenulispora</taxon>
    </lineage>
</organism>
<feature type="region of interest" description="Disordered" evidence="2">
    <location>
        <begin position="71"/>
        <end position="92"/>
    </location>
</feature>
<proteinExistence type="predicted"/>
<dbReference type="SUPFAM" id="SSF63817">
    <property type="entry name" value="Sortase"/>
    <property type="match status" value="1"/>
</dbReference>
<dbReference type="RefSeq" id="WP_344664859.1">
    <property type="nucleotide sequence ID" value="NZ_BAAAQN010000006.1"/>
</dbReference>
<feature type="transmembrane region" description="Helical" evidence="3">
    <location>
        <begin position="18"/>
        <end position="36"/>
    </location>
</feature>
<dbReference type="InterPro" id="IPR005754">
    <property type="entry name" value="Sortase"/>
</dbReference>
<dbReference type="InterPro" id="IPR023365">
    <property type="entry name" value="Sortase_dom-sf"/>
</dbReference>
<dbReference type="InterPro" id="IPR053465">
    <property type="entry name" value="Sortase_Class_E"/>
</dbReference>
<dbReference type="InterPro" id="IPR042003">
    <property type="entry name" value="Sortase_E"/>
</dbReference>
<dbReference type="CDD" id="cd05830">
    <property type="entry name" value="Sortase_E"/>
    <property type="match status" value="1"/>
</dbReference>
<dbReference type="NCBIfam" id="TIGR01076">
    <property type="entry name" value="sortase_fam"/>
    <property type="match status" value="1"/>
</dbReference>
<dbReference type="Proteomes" id="UP001500751">
    <property type="component" value="Unassembled WGS sequence"/>
</dbReference>
<reference evidence="4 5" key="1">
    <citation type="journal article" date="2019" name="Int. J. Syst. Evol. Microbiol.">
        <title>The Global Catalogue of Microorganisms (GCM) 10K type strain sequencing project: providing services to taxonomists for standard genome sequencing and annotation.</title>
        <authorList>
            <consortium name="The Broad Institute Genomics Platform"/>
            <consortium name="The Broad Institute Genome Sequencing Center for Infectious Disease"/>
            <person name="Wu L."/>
            <person name="Ma J."/>
        </authorList>
    </citation>
    <scope>NUCLEOTIDE SEQUENCE [LARGE SCALE GENOMIC DNA]</scope>
    <source>
        <strain evidence="4 5">JCM 16014</strain>
    </source>
</reference>
<dbReference type="Gene3D" id="2.40.260.10">
    <property type="entry name" value="Sortase"/>
    <property type="match status" value="1"/>
</dbReference>
<keyword evidence="3" id="KW-0812">Transmembrane</keyword>
<dbReference type="EMBL" id="BAAAQN010000006">
    <property type="protein sequence ID" value="GAA2020122.1"/>
    <property type="molecule type" value="Genomic_DNA"/>
</dbReference>
<evidence type="ECO:0000256" key="2">
    <source>
        <dbReference type="SAM" id="MobiDB-lite"/>
    </source>
</evidence>
<dbReference type="NCBIfam" id="NF033747">
    <property type="entry name" value="class_E_sortase"/>
    <property type="match status" value="1"/>
</dbReference>
<accession>A0ABN2TSQ9</accession>
<evidence type="ECO:0000313" key="5">
    <source>
        <dbReference type="Proteomes" id="UP001500751"/>
    </source>
</evidence>
<name>A0ABN2TSQ9_9ACTN</name>
<protein>
    <submittedName>
        <fullName evidence="4">Class E sortase</fullName>
    </submittedName>
</protein>
<keyword evidence="3" id="KW-1133">Transmembrane helix</keyword>
<sequence length="245" mass="25276">MARVGAVLRVAVRTVGELLVTFSVVMALFMVYQLYYTNLVGRQLMDDEVSALHKQWSTGAAAAPAAVPVAVASSPADPGPGPASAPSSAPASGATAAGTTVAILHIPRLGTGADTSGTPVLEGVGLDVLNKAAGHYPGTALPGRLGNFAVAGHRKTHGEPFRHLDELRAGDLVTVETATAWYTYRIDTGPVIVAPSDVDVVDAVPGRPGAAPTGSLITLTTCDPWWSSTRRMIVTGHLLSSRPRP</sequence>
<evidence type="ECO:0000256" key="1">
    <source>
        <dbReference type="ARBA" id="ARBA00022801"/>
    </source>
</evidence>
<keyword evidence="3" id="KW-0472">Membrane</keyword>
<keyword evidence="5" id="KW-1185">Reference proteome</keyword>
<comment type="caution">
    <text evidence="4">The sequence shown here is derived from an EMBL/GenBank/DDBJ whole genome shotgun (WGS) entry which is preliminary data.</text>
</comment>
<evidence type="ECO:0000313" key="4">
    <source>
        <dbReference type="EMBL" id="GAA2020122.1"/>
    </source>
</evidence>
<dbReference type="Pfam" id="PF04203">
    <property type="entry name" value="Sortase"/>
    <property type="match status" value="1"/>
</dbReference>
<keyword evidence="1" id="KW-0378">Hydrolase</keyword>